<keyword evidence="4 6" id="KW-0807">Transducer</keyword>
<comment type="caution">
    <text evidence="11">The sequence shown here is derived from an EMBL/GenBank/DDBJ whole genome shotgun (WGS) entry which is preliminary data.</text>
</comment>
<dbReference type="Gene3D" id="1.10.8.500">
    <property type="entry name" value="HAMP domain in histidine kinase"/>
    <property type="match status" value="1"/>
</dbReference>
<feature type="domain" description="Methyl-accepting transducer" evidence="9">
    <location>
        <begin position="288"/>
        <end position="528"/>
    </location>
</feature>
<comment type="similarity">
    <text evidence="5">Belongs to the methyl-accepting chemotaxis (MCP) protein family.</text>
</comment>
<proteinExistence type="inferred from homology"/>
<dbReference type="PANTHER" id="PTHR32089">
    <property type="entry name" value="METHYL-ACCEPTING CHEMOTAXIS PROTEIN MCPB"/>
    <property type="match status" value="1"/>
</dbReference>
<protein>
    <submittedName>
        <fullName evidence="11">Methyl-accepting chemotaxis protein</fullName>
    </submittedName>
</protein>
<organism evidence="11 12">
    <name type="scientific">Bacillus yunxiaonensis</name>
    <dbReference type="NCBI Taxonomy" id="3127665"/>
    <lineage>
        <taxon>Bacteria</taxon>
        <taxon>Bacillati</taxon>
        <taxon>Bacillota</taxon>
        <taxon>Bacilli</taxon>
        <taxon>Bacillales</taxon>
        <taxon>Bacillaceae</taxon>
        <taxon>Bacillus</taxon>
    </lineage>
</organism>
<evidence type="ECO:0000256" key="6">
    <source>
        <dbReference type="PROSITE-ProRule" id="PRU00284"/>
    </source>
</evidence>
<evidence type="ECO:0000256" key="3">
    <source>
        <dbReference type="ARBA" id="ARBA00023136"/>
    </source>
</evidence>
<evidence type="ECO:0000259" key="10">
    <source>
        <dbReference type="PROSITE" id="PS50885"/>
    </source>
</evidence>
<accession>A0ABU8FV37</accession>
<evidence type="ECO:0000313" key="12">
    <source>
        <dbReference type="Proteomes" id="UP001367922"/>
    </source>
</evidence>
<evidence type="ECO:0000256" key="1">
    <source>
        <dbReference type="ARBA" id="ARBA00004236"/>
    </source>
</evidence>
<keyword evidence="2" id="KW-1003">Cell membrane</keyword>
<dbReference type="PROSITE" id="PS50111">
    <property type="entry name" value="CHEMOTAXIS_TRANSDUC_2"/>
    <property type="match status" value="1"/>
</dbReference>
<keyword evidence="7" id="KW-0175">Coiled coil</keyword>
<evidence type="ECO:0000259" key="9">
    <source>
        <dbReference type="PROSITE" id="PS50111"/>
    </source>
</evidence>
<gene>
    <name evidence="11" type="ORF">WAX78_10235</name>
</gene>
<dbReference type="Gene3D" id="1.10.287.950">
    <property type="entry name" value="Methyl-accepting chemotaxis protein"/>
    <property type="match status" value="1"/>
</dbReference>
<dbReference type="InterPro" id="IPR004090">
    <property type="entry name" value="Chemotax_Me-accpt_rcpt"/>
</dbReference>
<feature type="transmembrane region" description="Helical" evidence="8">
    <location>
        <begin position="12"/>
        <end position="34"/>
    </location>
</feature>
<dbReference type="InterPro" id="IPR003660">
    <property type="entry name" value="HAMP_dom"/>
</dbReference>
<dbReference type="PRINTS" id="PR00260">
    <property type="entry name" value="CHEMTRNSDUCR"/>
</dbReference>
<keyword evidence="3 8" id="KW-0472">Membrane</keyword>
<dbReference type="PROSITE" id="PS50885">
    <property type="entry name" value="HAMP"/>
    <property type="match status" value="1"/>
</dbReference>
<feature type="transmembrane region" description="Helical" evidence="8">
    <location>
        <begin position="196"/>
        <end position="215"/>
    </location>
</feature>
<evidence type="ECO:0000256" key="8">
    <source>
        <dbReference type="SAM" id="Phobius"/>
    </source>
</evidence>
<dbReference type="SMART" id="SM00304">
    <property type="entry name" value="HAMP"/>
    <property type="match status" value="1"/>
</dbReference>
<evidence type="ECO:0000256" key="4">
    <source>
        <dbReference type="ARBA" id="ARBA00023224"/>
    </source>
</evidence>
<dbReference type="SMART" id="SM00283">
    <property type="entry name" value="MA"/>
    <property type="match status" value="1"/>
</dbReference>
<dbReference type="EMBL" id="JBAWSV010000003">
    <property type="protein sequence ID" value="MEI4829830.1"/>
    <property type="molecule type" value="Genomic_DNA"/>
</dbReference>
<dbReference type="Pfam" id="PF00672">
    <property type="entry name" value="HAMP"/>
    <property type="match status" value="1"/>
</dbReference>
<keyword evidence="8" id="KW-1133">Transmembrane helix</keyword>
<comment type="subcellular location">
    <subcellularLocation>
        <location evidence="1">Cell membrane</location>
    </subcellularLocation>
</comment>
<dbReference type="SUPFAM" id="SSF58104">
    <property type="entry name" value="Methyl-accepting chemotaxis protein (MCP) signaling domain"/>
    <property type="match status" value="1"/>
</dbReference>
<dbReference type="Pfam" id="PF00015">
    <property type="entry name" value="MCPsignal"/>
    <property type="match status" value="1"/>
</dbReference>
<dbReference type="SUPFAM" id="SSF103190">
    <property type="entry name" value="Sensory domain-like"/>
    <property type="match status" value="1"/>
</dbReference>
<keyword evidence="8" id="KW-0812">Transmembrane</keyword>
<evidence type="ECO:0000256" key="5">
    <source>
        <dbReference type="ARBA" id="ARBA00029447"/>
    </source>
</evidence>
<evidence type="ECO:0000256" key="2">
    <source>
        <dbReference type="ARBA" id="ARBA00022475"/>
    </source>
</evidence>
<reference evidence="11 12" key="1">
    <citation type="submission" date="2024-01" db="EMBL/GenBank/DDBJ databases">
        <title>Seven novel Bacillus-like species.</title>
        <authorList>
            <person name="Liu G."/>
        </authorList>
    </citation>
    <scope>NUCLEOTIDE SEQUENCE [LARGE SCALE GENOMIC DNA]</scope>
    <source>
        <strain evidence="11 12">FJAT-53711</strain>
    </source>
</reference>
<name>A0ABU8FV37_9BACI</name>
<keyword evidence="12" id="KW-1185">Reference proteome</keyword>
<dbReference type="InterPro" id="IPR029151">
    <property type="entry name" value="Sensor-like_sf"/>
</dbReference>
<dbReference type="PANTHER" id="PTHR32089:SF112">
    <property type="entry name" value="LYSOZYME-LIKE PROTEIN-RELATED"/>
    <property type="match status" value="1"/>
</dbReference>
<evidence type="ECO:0000256" key="7">
    <source>
        <dbReference type="SAM" id="Coils"/>
    </source>
</evidence>
<dbReference type="Proteomes" id="UP001367922">
    <property type="component" value="Unassembled WGS sequence"/>
</dbReference>
<evidence type="ECO:0000313" key="11">
    <source>
        <dbReference type="EMBL" id="MEI4829830.1"/>
    </source>
</evidence>
<dbReference type="CDD" id="cd06225">
    <property type="entry name" value="HAMP"/>
    <property type="match status" value="1"/>
</dbReference>
<feature type="coiled-coil region" evidence="7">
    <location>
        <begin position="464"/>
        <end position="512"/>
    </location>
</feature>
<feature type="domain" description="HAMP" evidence="10">
    <location>
        <begin position="216"/>
        <end position="269"/>
    </location>
</feature>
<sequence length="575" mass="64046">MFQKMSIRGRIISLAVVLMLSLVIGFGIFTNVILRSGVESSIATFGINIEQAIAKNFDVDSYKEWLQNPKKDDTYWKLRDSLNTIRENNGALYLYTLEIKNGKTYMIIDGQPKDSKIQVAIGEATSMNYPDIDQVLSNTAIHTGIIKDQKYGDYMTVIVPIKDKSGKVFGALGMDIDASKVKDIAGEVAKEHVPKLLLFIVVIFVFSLIILTVFIRRILKPLGAVEQAAARIAQGDLRDTNIAYTRDDEIGRIVGAFQHMTVYLRSLVNDVQTTAQTVKQASGNLVSSSRYLQEQNNMILAASDEIASSNTHTVQSMERTTENIQSFEQEVKGVAEAVEQMDVISGVVKKAGHEGEQSLQESLNRSEVTGKSFEAFWNTMNILLERVKGTEEIVQTIDDIAIQTNLLALNASIEAARAGESGRGFAVVAEEVRKLAEKTAEHTDRIQKITQDIRTETEEANLELTVALKKYAEQNNQVKEVKNQMQGLKNVTNELNEALQNVTNRVHSIQQQQTSIQNETLSVMSASEETAVATEQVNEIIQTTAEKINEFVTEVNVIDRDVKELVQKTNQFILF</sequence>
<dbReference type="InterPro" id="IPR004089">
    <property type="entry name" value="MCPsignal_dom"/>
</dbReference>